<dbReference type="EMBL" id="CP036276">
    <property type="protein sequence ID" value="QDU43893.1"/>
    <property type="molecule type" value="Genomic_DNA"/>
</dbReference>
<gene>
    <name evidence="1" type="ORF">Mal52_23700</name>
</gene>
<protein>
    <submittedName>
        <fullName evidence="1">Uncharacterized protein</fullName>
    </submittedName>
</protein>
<dbReference type="KEGG" id="sdyn:Mal52_23700"/>
<proteinExistence type="predicted"/>
<dbReference type="Proteomes" id="UP000319383">
    <property type="component" value="Chromosome"/>
</dbReference>
<name>A0A517ZN40_9PLAN</name>
<evidence type="ECO:0000313" key="1">
    <source>
        <dbReference type="EMBL" id="QDU43893.1"/>
    </source>
</evidence>
<reference evidence="1 2" key="1">
    <citation type="submission" date="2019-02" db="EMBL/GenBank/DDBJ databases">
        <title>Deep-cultivation of Planctomycetes and their phenomic and genomic characterization uncovers novel biology.</title>
        <authorList>
            <person name="Wiegand S."/>
            <person name="Jogler M."/>
            <person name="Boedeker C."/>
            <person name="Pinto D."/>
            <person name="Vollmers J."/>
            <person name="Rivas-Marin E."/>
            <person name="Kohn T."/>
            <person name="Peeters S.H."/>
            <person name="Heuer A."/>
            <person name="Rast P."/>
            <person name="Oberbeckmann S."/>
            <person name="Bunk B."/>
            <person name="Jeske O."/>
            <person name="Meyerdierks A."/>
            <person name="Storesund J.E."/>
            <person name="Kallscheuer N."/>
            <person name="Luecker S."/>
            <person name="Lage O.M."/>
            <person name="Pohl T."/>
            <person name="Merkel B.J."/>
            <person name="Hornburger P."/>
            <person name="Mueller R.-W."/>
            <person name="Bruemmer F."/>
            <person name="Labrenz M."/>
            <person name="Spormann A.M."/>
            <person name="Op den Camp H."/>
            <person name="Overmann J."/>
            <person name="Amann R."/>
            <person name="Jetten M.S.M."/>
            <person name="Mascher T."/>
            <person name="Medema M.H."/>
            <person name="Devos D.P."/>
            <person name="Kaster A.-K."/>
            <person name="Ovreas L."/>
            <person name="Rohde M."/>
            <person name="Galperin M.Y."/>
            <person name="Jogler C."/>
        </authorList>
    </citation>
    <scope>NUCLEOTIDE SEQUENCE [LARGE SCALE GENOMIC DNA]</scope>
    <source>
        <strain evidence="1 2">Mal52</strain>
    </source>
</reference>
<keyword evidence="2" id="KW-1185">Reference proteome</keyword>
<dbReference type="AlphaFoldDB" id="A0A517ZN40"/>
<sequence>MNWKCAKPQVVQTRGESIAAVHCLKMAAQTQRFEVQNQAATLAIFLFCTGVAACITRSSCIGSLTYEEGGESTQIQLKGNHKLSTPEMAWS</sequence>
<evidence type="ECO:0000313" key="2">
    <source>
        <dbReference type="Proteomes" id="UP000319383"/>
    </source>
</evidence>
<accession>A0A517ZN40</accession>
<organism evidence="1 2">
    <name type="scientific">Symmachiella dynata</name>
    <dbReference type="NCBI Taxonomy" id="2527995"/>
    <lineage>
        <taxon>Bacteria</taxon>
        <taxon>Pseudomonadati</taxon>
        <taxon>Planctomycetota</taxon>
        <taxon>Planctomycetia</taxon>
        <taxon>Planctomycetales</taxon>
        <taxon>Planctomycetaceae</taxon>
        <taxon>Symmachiella</taxon>
    </lineage>
</organism>